<dbReference type="Proteomes" id="UP000654370">
    <property type="component" value="Unassembled WGS sequence"/>
</dbReference>
<keyword evidence="3 4" id="KW-0694">RNA-binding</keyword>
<evidence type="ECO:0008006" key="10">
    <source>
        <dbReference type="Google" id="ProtNLM"/>
    </source>
</evidence>
<dbReference type="Pfam" id="PF00658">
    <property type="entry name" value="MLLE"/>
    <property type="match status" value="1"/>
</dbReference>
<feature type="domain" description="RRM" evidence="6">
    <location>
        <begin position="163"/>
        <end position="241"/>
    </location>
</feature>
<dbReference type="OrthoDB" id="6159137at2759"/>
<dbReference type="SUPFAM" id="SSF54928">
    <property type="entry name" value="RNA-binding domain, RBD"/>
    <property type="match status" value="2"/>
</dbReference>
<dbReference type="SMART" id="SM00517">
    <property type="entry name" value="PolyA"/>
    <property type="match status" value="1"/>
</dbReference>
<dbReference type="AlphaFoldDB" id="A0A8H7UMV8"/>
<evidence type="ECO:0000313" key="9">
    <source>
        <dbReference type="Proteomes" id="UP000654370"/>
    </source>
</evidence>
<protein>
    <recommendedName>
        <fullName evidence="10">Polyadenylate tail-binding protein</fullName>
    </recommendedName>
</protein>
<dbReference type="PROSITE" id="PS50102">
    <property type="entry name" value="RRM"/>
    <property type="match status" value="3"/>
</dbReference>
<dbReference type="GO" id="GO:0010629">
    <property type="term" value="P:negative regulation of gene expression"/>
    <property type="evidence" value="ECO:0007669"/>
    <property type="project" value="UniProtKB-ARBA"/>
</dbReference>
<dbReference type="GO" id="GO:0003729">
    <property type="term" value="F:mRNA binding"/>
    <property type="evidence" value="ECO:0007669"/>
    <property type="project" value="UniProtKB-ARBA"/>
</dbReference>
<feature type="domain" description="RRM" evidence="6">
    <location>
        <begin position="80"/>
        <end position="154"/>
    </location>
</feature>
<name>A0A8H7UMV8_MORIS</name>
<gene>
    <name evidence="8" type="ORF">INT43_000557</name>
</gene>
<dbReference type="FunFam" id="3.30.70.330:FF:000383">
    <property type="entry name" value="Sex lethal, isoform D"/>
    <property type="match status" value="1"/>
</dbReference>
<dbReference type="PROSITE" id="PS51309">
    <property type="entry name" value="PABC"/>
    <property type="match status" value="1"/>
</dbReference>
<feature type="compositionally biased region" description="Low complexity" evidence="5">
    <location>
        <begin position="517"/>
        <end position="540"/>
    </location>
</feature>
<dbReference type="GO" id="GO:0009967">
    <property type="term" value="P:positive regulation of signal transduction"/>
    <property type="evidence" value="ECO:0007669"/>
    <property type="project" value="UniProtKB-ARBA"/>
</dbReference>
<evidence type="ECO:0000256" key="4">
    <source>
        <dbReference type="PROSITE-ProRule" id="PRU00176"/>
    </source>
</evidence>
<dbReference type="CDD" id="cd00590">
    <property type="entry name" value="RRM_SF"/>
    <property type="match status" value="2"/>
</dbReference>
<comment type="caution">
    <text evidence="8">The sequence shown here is derived from an EMBL/GenBank/DDBJ whole genome shotgun (WGS) entry which is preliminary data.</text>
</comment>
<sequence length="790" mass="87995">MRDPSFRTYLSHRLSAIADPLENMTDLFNVKPVVRLPQRQGSNSFREDSDEDQRSRDNEVGPAEQLKPSQYQPSNLATENKLYIKGLSRSTNTQQVFEILKYCSPKSVYLGQTDRSSDGFIIFTKNEDAEKALALYNGVTFDDGSRLHLYFTEGDEEPEPSANVLQVHNLPTDTTSQDIYSLFRVFGPLSFCTIIADEPNVEIRESALVQFFEQIDADAAQLEMDGKEYRGKRLSVQPMVSDSMPVQESNIDTSKDSNVIATGYLYNPVLHQQVPPSATAPETFVESQAANIDYSNLYIKNLDLNIKSSDLFNLFRKFGRIISARVMNNAQTGISKGFGFVSFSKPEEAYIALQEMNGKLILSKHIIVAYHEPKKPRPDRPTSTIPSTIRGIPNNVLHKMTQYPNTIPTPNIYDHGMSYPGSDMARAYMPPYAPPPPPGVIPAAPIVYRQEEQLPMQYSSQSMPMMMGYHPANASYPPVYPFNEDYVSGSVNRIVKKYSNNALRQQHSNEGSVDTVSPHSSGAALPSSSTAPATVTTTNTEGPSLSSLASGATIQPAPTVIVPKQKTLRRNSIESVSSVMTESSSGIQKLRLIEAVKRSGEIEHTDDIVDMLLTLKRKERSLCLFNPDFLRSKINLAKEALELFDEDSDSVKESDEIISPLPTGLSKDSSMDNSQFEKYLTTEQTRVLQNNYNSSSPKGTATISHPIPSKASDTEIDNFLASLQGLSLFEKKQKLGDRLFPLVKATGTKQAPKTTIRLLDTIELYELAHLMHDKSKLKEKVDEIYVQMQS</sequence>
<feature type="region of interest" description="Disordered" evidence="5">
    <location>
        <begin position="38"/>
        <end position="74"/>
    </location>
</feature>
<feature type="compositionally biased region" description="Polar residues" evidence="5">
    <location>
        <begin position="506"/>
        <end position="515"/>
    </location>
</feature>
<feature type="domain" description="RRM" evidence="6">
    <location>
        <begin position="295"/>
        <end position="373"/>
    </location>
</feature>
<keyword evidence="9" id="KW-1185">Reference proteome</keyword>
<dbReference type="GO" id="GO:0005737">
    <property type="term" value="C:cytoplasm"/>
    <property type="evidence" value="ECO:0007669"/>
    <property type="project" value="UniProtKB-ARBA"/>
</dbReference>
<feature type="domain" description="PABC" evidence="7">
    <location>
        <begin position="715"/>
        <end position="790"/>
    </location>
</feature>
<feature type="region of interest" description="Disordered" evidence="5">
    <location>
        <begin position="506"/>
        <end position="550"/>
    </location>
</feature>
<reference evidence="8" key="1">
    <citation type="submission" date="2020-12" db="EMBL/GenBank/DDBJ databases">
        <title>Metabolic potential, ecology and presence of endohyphal bacteria is reflected in genomic diversity of Mucoromycotina.</title>
        <authorList>
            <person name="Muszewska A."/>
            <person name="Okrasinska A."/>
            <person name="Steczkiewicz K."/>
            <person name="Drgas O."/>
            <person name="Orlowska M."/>
            <person name="Perlinska-Lenart U."/>
            <person name="Aleksandrzak-Piekarczyk T."/>
            <person name="Szatraj K."/>
            <person name="Zielenkiewicz U."/>
            <person name="Pilsyk S."/>
            <person name="Malc E."/>
            <person name="Mieczkowski P."/>
            <person name="Kruszewska J.S."/>
            <person name="Biernat P."/>
            <person name="Pawlowska J."/>
        </authorList>
    </citation>
    <scope>NUCLEOTIDE SEQUENCE</scope>
    <source>
        <strain evidence="8">WA0000067209</strain>
    </source>
</reference>
<dbReference type="InterPro" id="IPR000504">
    <property type="entry name" value="RRM_dom"/>
</dbReference>
<dbReference type="SMART" id="SM00360">
    <property type="entry name" value="RRM"/>
    <property type="match status" value="3"/>
</dbReference>
<dbReference type="SUPFAM" id="SSF63570">
    <property type="entry name" value="PABC (PABP) domain"/>
    <property type="match status" value="1"/>
</dbReference>
<dbReference type="EMBL" id="JAEPQZ010000002">
    <property type="protein sequence ID" value="KAG2184644.1"/>
    <property type="molecule type" value="Genomic_DNA"/>
</dbReference>
<dbReference type="Gene3D" id="1.10.1900.10">
    <property type="entry name" value="c-terminal domain of poly(a) binding protein"/>
    <property type="match status" value="2"/>
</dbReference>
<evidence type="ECO:0000259" key="6">
    <source>
        <dbReference type="PROSITE" id="PS50102"/>
    </source>
</evidence>
<dbReference type="Pfam" id="PF00076">
    <property type="entry name" value="RRM_1"/>
    <property type="match status" value="3"/>
</dbReference>
<evidence type="ECO:0000256" key="1">
    <source>
        <dbReference type="ARBA" id="ARBA00008557"/>
    </source>
</evidence>
<evidence type="ECO:0000256" key="3">
    <source>
        <dbReference type="ARBA" id="ARBA00022884"/>
    </source>
</evidence>
<evidence type="ECO:0000313" key="8">
    <source>
        <dbReference type="EMBL" id="KAG2184644.1"/>
    </source>
</evidence>
<proteinExistence type="inferred from homology"/>
<dbReference type="Gene3D" id="3.30.70.330">
    <property type="match status" value="3"/>
</dbReference>
<evidence type="ECO:0000256" key="2">
    <source>
        <dbReference type="ARBA" id="ARBA00022737"/>
    </source>
</evidence>
<comment type="similarity">
    <text evidence="1">Belongs to the polyadenylate-binding protein type-1 family.</text>
</comment>
<accession>A0A8H7UMV8</accession>
<dbReference type="InterPro" id="IPR012677">
    <property type="entry name" value="Nucleotide-bd_a/b_plait_sf"/>
</dbReference>
<evidence type="ECO:0000256" key="5">
    <source>
        <dbReference type="SAM" id="MobiDB-lite"/>
    </source>
</evidence>
<organism evidence="8 9">
    <name type="scientific">Mortierella isabellina</name>
    <name type="common">Filamentous fungus</name>
    <name type="synonym">Umbelopsis isabellina</name>
    <dbReference type="NCBI Taxonomy" id="91625"/>
    <lineage>
        <taxon>Eukaryota</taxon>
        <taxon>Fungi</taxon>
        <taxon>Fungi incertae sedis</taxon>
        <taxon>Mucoromycota</taxon>
        <taxon>Mucoromycotina</taxon>
        <taxon>Umbelopsidomycetes</taxon>
        <taxon>Umbelopsidales</taxon>
        <taxon>Umbelopsidaceae</taxon>
        <taxon>Umbelopsis</taxon>
    </lineage>
</organism>
<dbReference type="PANTHER" id="PTHR24012">
    <property type="entry name" value="RNA BINDING PROTEIN"/>
    <property type="match status" value="1"/>
</dbReference>
<dbReference type="InterPro" id="IPR035979">
    <property type="entry name" value="RBD_domain_sf"/>
</dbReference>
<evidence type="ECO:0000259" key="7">
    <source>
        <dbReference type="PROSITE" id="PS51309"/>
    </source>
</evidence>
<keyword evidence="2" id="KW-0677">Repeat</keyword>
<dbReference type="InterPro" id="IPR036053">
    <property type="entry name" value="PABP-dom"/>
</dbReference>
<feature type="compositionally biased region" description="Polar residues" evidence="5">
    <location>
        <begin position="541"/>
        <end position="550"/>
    </location>
</feature>
<dbReference type="InterPro" id="IPR002004">
    <property type="entry name" value="PABP_HYD_C"/>
</dbReference>